<dbReference type="PANTHER" id="PTHR31728:SF5">
    <property type="entry name" value="OS07G0540200 PROTEIN"/>
    <property type="match status" value="1"/>
</dbReference>
<evidence type="ECO:0000313" key="1">
    <source>
        <dbReference type="EMBL" id="KAH6598682.1"/>
    </source>
</evidence>
<evidence type="ECO:0000313" key="2">
    <source>
        <dbReference type="Proteomes" id="UP001648503"/>
    </source>
</evidence>
<organism evidence="1 2">
    <name type="scientific">Batrachochytrium salamandrivorans</name>
    <dbReference type="NCBI Taxonomy" id="1357716"/>
    <lineage>
        <taxon>Eukaryota</taxon>
        <taxon>Fungi</taxon>
        <taxon>Fungi incertae sedis</taxon>
        <taxon>Chytridiomycota</taxon>
        <taxon>Chytridiomycota incertae sedis</taxon>
        <taxon>Chytridiomycetes</taxon>
        <taxon>Rhizophydiales</taxon>
        <taxon>Rhizophydiales incertae sedis</taxon>
        <taxon>Batrachochytrium</taxon>
    </lineage>
</organism>
<keyword evidence="2" id="KW-1185">Reference proteome</keyword>
<accession>A0ABQ8FI87</accession>
<dbReference type="PANTHER" id="PTHR31728">
    <property type="entry name" value="ABRAXAS FAMILY MEMBER"/>
    <property type="match status" value="1"/>
</dbReference>
<reference evidence="1 2" key="1">
    <citation type="submission" date="2021-02" db="EMBL/GenBank/DDBJ databases">
        <title>Variation within the Batrachochytrium salamandrivorans European outbreak.</title>
        <authorList>
            <person name="Kelly M."/>
            <person name="Pasmans F."/>
            <person name="Shea T.P."/>
            <person name="Munoz J.F."/>
            <person name="Carranza S."/>
            <person name="Cuomo C.A."/>
            <person name="Martel A."/>
        </authorList>
    </citation>
    <scope>NUCLEOTIDE SEQUENCE [LARGE SCALE GENOMIC DNA]</scope>
    <source>
        <strain evidence="1 2">AMFP18/2</strain>
    </source>
</reference>
<dbReference type="EMBL" id="JAFCIX010000102">
    <property type="protein sequence ID" value="KAH6598682.1"/>
    <property type="molecule type" value="Genomic_DNA"/>
</dbReference>
<protein>
    <submittedName>
        <fullName evidence="1">Uncharacterized protein</fullName>
    </submittedName>
</protein>
<comment type="caution">
    <text evidence="1">The sequence shown here is derived from an EMBL/GenBank/DDBJ whole genome shotgun (WGS) entry which is preliminary data.</text>
</comment>
<sequence>MRNVYGVNISDNQDDQATSSLHINITSYAIIHPENRLYNSAGVIDITRLQTLLKASNNNLMSVTGLFKFRRNVLISPSVRDEAVYESLQQIRLASGIDASVVDHQLLGLFTATMDDAATMTQEFGFMHRPAALIVHGDTNRVGHPSVQFTRLPSKISNMHDQGSTGIYNSSQLPFLGPLCLGYRKEVA</sequence>
<dbReference type="Pfam" id="PF21125">
    <property type="entry name" value="MPN_2A_DUB_like"/>
    <property type="match status" value="1"/>
</dbReference>
<proteinExistence type="predicted"/>
<dbReference type="InterPro" id="IPR023238">
    <property type="entry name" value="FAM175"/>
</dbReference>
<gene>
    <name evidence="1" type="ORF">BASA50_003717</name>
</gene>
<name>A0ABQ8FI87_9FUNG</name>
<dbReference type="Proteomes" id="UP001648503">
    <property type="component" value="Unassembled WGS sequence"/>
</dbReference>